<name>A0A151Z803_TIELA</name>
<keyword evidence="4" id="KW-0143">Chaperone</keyword>
<gene>
    <name evidence="6" type="ORF">DLAC_08648</name>
</gene>
<comment type="function">
    <text evidence="5">Molecular chaperone; assists the folding of proteins upon ATP hydrolysis. Known to play a role, in vitro, in the folding of actin and tubulin.</text>
</comment>
<comment type="caution">
    <text evidence="6">The sequence shown here is derived from an EMBL/GenBank/DDBJ whole genome shotgun (WGS) entry which is preliminary data.</text>
</comment>
<dbReference type="Gene3D" id="1.10.560.10">
    <property type="entry name" value="GroEL-like equatorial domain"/>
    <property type="match status" value="2"/>
</dbReference>
<dbReference type="AlphaFoldDB" id="A0A151Z803"/>
<accession>A0A151Z803</accession>
<dbReference type="InterPro" id="IPR027413">
    <property type="entry name" value="GROEL-like_equatorial_sf"/>
</dbReference>
<evidence type="ECO:0000256" key="3">
    <source>
        <dbReference type="ARBA" id="ARBA00022840"/>
    </source>
</evidence>
<dbReference type="SUPFAM" id="SSF52029">
    <property type="entry name" value="GroEL apical domain-like"/>
    <property type="match status" value="1"/>
</dbReference>
<evidence type="ECO:0000256" key="1">
    <source>
        <dbReference type="ARBA" id="ARBA00008020"/>
    </source>
</evidence>
<dbReference type="SUPFAM" id="SSF48592">
    <property type="entry name" value="GroEL equatorial domain-like"/>
    <property type="match status" value="1"/>
</dbReference>
<keyword evidence="7" id="KW-1185">Reference proteome</keyword>
<dbReference type="Proteomes" id="UP000076078">
    <property type="component" value="Unassembled WGS sequence"/>
</dbReference>
<evidence type="ECO:0000313" key="6">
    <source>
        <dbReference type="EMBL" id="KYQ90065.1"/>
    </source>
</evidence>
<dbReference type="OrthoDB" id="20240at2759"/>
<proteinExistence type="inferred from homology"/>
<reference evidence="6 7" key="1">
    <citation type="submission" date="2015-12" db="EMBL/GenBank/DDBJ databases">
        <title>Dictyostelia acquired genes for synthesis and detection of signals that induce cell-type specialization by lateral gene transfer from prokaryotes.</title>
        <authorList>
            <person name="Gloeckner G."/>
            <person name="Schaap P."/>
        </authorList>
    </citation>
    <scope>NUCLEOTIDE SEQUENCE [LARGE SCALE GENOMIC DNA]</scope>
    <source>
        <strain evidence="6 7">TK</strain>
    </source>
</reference>
<dbReference type="GO" id="GO:0140662">
    <property type="term" value="F:ATP-dependent protein folding chaperone"/>
    <property type="evidence" value="ECO:0007669"/>
    <property type="project" value="InterPro"/>
</dbReference>
<evidence type="ECO:0000313" key="7">
    <source>
        <dbReference type="Proteomes" id="UP000076078"/>
    </source>
</evidence>
<evidence type="ECO:0000256" key="4">
    <source>
        <dbReference type="ARBA" id="ARBA00023186"/>
    </source>
</evidence>
<dbReference type="InterPro" id="IPR017998">
    <property type="entry name" value="Chaperone_TCP-1"/>
</dbReference>
<protein>
    <submittedName>
        <fullName evidence="6">Uncharacterized protein</fullName>
    </submittedName>
</protein>
<dbReference type="Pfam" id="PF00118">
    <property type="entry name" value="Cpn60_TCP1"/>
    <property type="match status" value="1"/>
</dbReference>
<keyword evidence="3" id="KW-0067">ATP-binding</keyword>
<dbReference type="GO" id="GO:0005524">
    <property type="term" value="F:ATP binding"/>
    <property type="evidence" value="ECO:0007669"/>
    <property type="project" value="UniProtKB-KW"/>
</dbReference>
<comment type="similarity">
    <text evidence="1">Belongs to the TCP-1 chaperonin family.</text>
</comment>
<dbReference type="EMBL" id="LODT01000037">
    <property type="protein sequence ID" value="KYQ90065.1"/>
    <property type="molecule type" value="Genomic_DNA"/>
</dbReference>
<evidence type="ECO:0000256" key="2">
    <source>
        <dbReference type="ARBA" id="ARBA00022741"/>
    </source>
</evidence>
<keyword evidence="2" id="KW-0547">Nucleotide-binding</keyword>
<dbReference type="STRING" id="361077.A0A151Z803"/>
<dbReference type="InParanoid" id="A0A151Z803"/>
<dbReference type="InterPro" id="IPR002423">
    <property type="entry name" value="Cpn60/GroEL/TCP-1"/>
</dbReference>
<dbReference type="PANTHER" id="PTHR11353">
    <property type="entry name" value="CHAPERONIN"/>
    <property type="match status" value="1"/>
</dbReference>
<dbReference type="Gene3D" id="3.50.7.10">
    <property type="entry name" value="GroEL"/>
    <property type="match status" value="1"/>
</dbReference>
<dbReference type="FunCoup" id="A0A151Z803">
    <property type="interactions" value="450"/>
</dbReference>
<sequence length="640" mass="72642">MNDPKSIILNILATLNEIVKPCFGINGKYQLLVNSSNKNQTDSILSKKASEIIKNIKIEHPIANIVKKSVHNLESTSYDGTISLVLFIYSLYRESLVLLDKGIHPISLVYSLQSAFKVIQDQLNSIRIPIIDDLQLDKLNDIDYILSIRLSTINRKLLYSTVSSVIKTKIHEQLMDGHSVLDDITSVAIAIVSSFYLETDKTIKDIKHSKISFQDSIIILPKLIENSQCNNTNSKLILNGFQVQGITGSAQPHFKESILLFLNIDLLLNRTQTGSTNSDKTKILFNTYEEKTMFIQNEYKIIKDRLLVLVSLLNMSCKNLGKNRVETNIIIINSKKMDELAQSILTDNGVMVISQFPKSHLDTIIKSLGIVSLSSLPARASEDMASSFISKCLCVCTDTSVDPVTKSWTFKELLLKSPFATVEIRSNSPHQLHQKVGCFVSAMGILKSLLEDLFILPSAGATELSLMRNFQTLLNDNTNLIDTETYQLLSKSIEYIPISLIRNNSKPLPILKILNQLHKQPHTETISLNLNPTSNSTNLFINSIDIFETFRSKFQLYRYSFDVVCLFLKIDQIIQPQLKTKNNILNNHQNVTSKKREHIEFKAPEIQMESTIQEQQSITKKKNELFYKDEQIQKRKNRDE</sequence>
<organism evidence="6 7">
    <name type="scientific">Tieghemostelium lacteum</name>
    <name type="common">Slime mold</name>
    <name type="synonym">Dictyostelium lacteum</name>
    <dbReference type="NCBI Taxonomy" id="361077"/>
    <lineage>
        <taxon>Eukaryota</taxon>
        <taxon>Amoebozoa</taxon>
        <taxon>Evosea</taxon>
        <taxon>Eumycetozoa</taxon>
        <taxon>Dictyostelia</taxon>
        <taxon>Dictyosteliales</taxon>
        <taxon>Raperosteliaceae</taxon>
        <taxon>Tieghemostelium</taxon>
    </lineage>
</organism>
<dbReference type="InterPro" id="IPR027409">
    <property type="entry name" value="GroEL-like_apical_dom_sf"/>
</dbReference>
<dbReference type="OMA" id="KQNEIFY"/>
<evidence type="ECO:0000256" key="5">
    <source>
        <dbReference type="ARBA" id="ARBA00024677"/>
    </source>
</evidence>